<dbReference type="AlphaFoldDB" id="A0A821ZGQ8"/>
<proteinExistence type="predicted"/>
<evidence type="ECO:0000313" key="2">
    <source>
        <dbReference type="EMBL" id="CAF4744835.1"/>
    </source>
</evidence>
<feature type="non-terminal residue" evidence="3">
    <location>
        <position position="1"/>
    </location>
</feature>
<feature type="compositionally biased region" description="Polar residues" evidence="1">
    <location>
        <begin position="66"/>
        <end position="89"/>
    </location>
</feature>
<evidence type="ECO:0000313" key="4">
    <source>
        <dbReference type="Proteomes" id="UP000663848"/>
    </source>
</evidence>
<dbReference type="EMBL" id="CAJOBR010028744">
    <property type="protein sequence ID" value="CAF4982769.1"/>
    <property type="molecule type" value="Genomic_DNA"/>
</dbReference>
<reference evidence="3" key="1">
    <citation type="submission" date="2021-02" db="EMBL/GenBank/DDBJ databases">
        <authorList>
            <person name="Nowell W R."/>
        </authorList>
    </citation>
    <scope>NUCLEOTIDE SEQUENCE</scope>
</reference>
<comment type="caution">
    <text evidence="3">The sequence shown here is derived from an EMBL/GenBank/DDBJ whole genome shotgun (WGS) entry which is preliminary data.</text>
</comment>
<sequence length="118" mass="12969">MLVQKFSEVTSQKQITQDEYDELSSIIENTDVPLSTMQRLAEENPLAPSHSQSSQSPNLDRRGVTNLVSPQNSPLSKSNMVSIQSTSSPRPLPKSCIPSPRPSETNEVLVYPSSISLK</sequence>
<protein>
    <submittedName>
        <fullName evidence="3">Uncharacterized protein</fullName>
    </submittedName>
</protein>
<dbReference type="Proteomes" id="UP000663873">
    <property type="component" value="Unassembled WGS sequence"/>
</dbReference>
<dbReference type="EMBL" id="CAJOBP010039738">
    <property type="protein sequence ID" value="CAF4744835.1"/>
    <property type="molecule type" value="Genomic_DNA"/>
</dbReference>
<dbReference type="Proteomes" id="UP000663848">
    <property type="component" value="Unassembled WGS sequence"/>
</dbReference>
<evidence type="ECO:0000256" key="1">
    <source>
        <dbReference type="SAM" id="MobiDB-lite"/>
    </source>
</evidence>
<gene>
    <name evidence="3" type="ORF">QYT958_LOCUS36331</name>
    <name evidence="2" type="ORF">UJA718_LOCUS38585</name>
</gene>
<name>A0A821ZGQ8_9BILA</name>
<organism evidence="3 4">
    <name type="scientific">Rotaria socialis</name>
    <dbReference type="NCBI Taxonomy" id="392032"/>
    <lineage>
        <taxon>Eukaryota</taxon>
        <taxon>Metazoa</taxon>
        <taxon>Spiralia</taxon>
        <taxon>Gnathifera</taxon>
        <taxon>Rotifera</taxon>
        <taxon>Eurotatoria</taxon>
        <taxon>Bdelloidea</taxon>
        <taxon>Philodinida</taxon>
        <taxon>Philodinidae</taxon>
        <taxon>Rotaria</taxon>
    </lineage>
</organism>
<evidence type="ECO:0000313" key="3">
    <source>
        <dbReference type="EMBL" id="CAF4982769.1"/>
    </source>
</evidence>
<feature type="region of interest" description="Disordered" evidence="1">
    <location>
        <begin position="34"/>
        <end position="118"/>
    </location>
</feature>
<accession>A0A821ZGQ8</accession>
<evidence type="ECO:0000313" key="5">
    <source>
        <dbReference type="Proteomes" id="UP000663873"/>
    </source>
</evidence>
<feature type="compositionally biased region" description="Polar residues" evidence="1">
    <location>
        <begin position="49"/>
        <end position="58"/>
    </location>
</feature>
<keyword evidence="5" id="KW-1185">Reference proteome</keyword>